<gene>
    <name evidence="3" type="primary">spoIIIAB</name>
    <name evidence="3" type="ORF">ACFPOG_06755</name>
</gene>
<keyword evidence="2" id="KW-0472">Membrane</keyword>
<evidence type="ECO:0000256" key="2">
    <source>
        <dbReference type="SAM" id="Phobius"/>
    </source>
</evidence>
<proteinExistence type="predicted"/>
<keyword evidence="4" id="KW-1185">Reference proteome</keyword>
<dbReference type="InterPro" id="IPR014198">
    <property type="entry name" value="Spore_III_AB"/>
</dbReference>
<keyword evidence="2" id="KW-0812">Transmembrane</keyword>
<protein>
    <submittedName>
        <fullName evidence="3">Stage III sporulation protein SpoIIIAB</fullName>
    </submittedName>
</protein>
<evidence type="ECO:0000313" key="3">
    <source>
        <dbReference type="EMBL" id="MFC5447952.1"/>
    </source>
</evidence>
<feature type="transmembrane region" description="Helical" evidence="2">
    <location>
        <begin position="6"/>
        <end position="26"/>
    </location>
</feature>
<feature type="coiled-coil region" evidence="1">
    <location>
        <begin position="128"/>
        <end position="155"/>
    </location>
</feature>
<evidence type="ECO:0000313" key="4">
    <source>
        <dbReference type="Proteomes" id="UP001596044"/>
    </source>
</evidence>
<comment type="caution">
    <text evidence="3">The sequence shown here is derived from an EMBL/GenBank/DDBJ whole genome shotgun (WGS) entry which is preliminary data.</text>
</comment>
<dbReference type="Pfam" id="PF09548">
    <property type="entry name" value="Spore_III_AB"/>
    <property type="match status" value="1"/>
</dbReference>
<organism evidence="3 4">
    <name type="scientific">Paenibacillus aestuarii</name>
    <dbReference type="NCBI Taxonomy" id="516965"/>
    <lineage>
        <taxon>Bacteria</taxon>
        <taxon>Bacillati</taxon>
        <taxon>Bacillota</taxon>
        <taxon>Bacilli</taxon>
        <taxon>Bacillales</taxon>
        <taxon>Paenibacillaceae</taxon>
        <taxon>Paenibacillus</taxon>
    </lineage>
</organism>
<dbReference type="NCBIfam" id="TIGR02833">
    <property type="entry name" value="spore_III_AB"/>
    <property type="match status" value="1"/>
</dbReference>
<dbReference type="EMBL" id="JBHSMJ010000009">
    <property type="protein sequence ID" value="MFC5447952.1"/>
    <property type="molecule type" value="Genomic_DNA"/>
</dbReference>
<dbReference type="Proteomes" id="UP001596044">
    <property type="component" value="Unassembled WGS sequence"/>
</dbReference>
<keyword evidence="1" id="KW-0175">Coiled coil</keyword>
<reference evidence="4" key="1">
    <citation type="journal article" date="2019" name="Int. J. Syst. Evol. Microbiol.">
        <title>The Global Catalogue of Microorganisms (GCM) 10K type strain sequencing project: providing services to taxonomists for standard genome sequencing and annotation.</title>
        <authorList>
            <consortium name="The Broad Institute Genomics Platform"/>
            <consortium name="The Broad Institute Genome Sequencing Center for Infectious Disease"/>
            <person name="Wu L."/>
            <person name="Ma J."/>
        </authorList>
    </citation>
    <scope>NUCLEOTIDE SEQUENCE [LARGE SCALE GENOMIC DNA]</scope>
    <source>
        <strain evidence="4">KACC 11904</strain>
    </source>
</reference>
<dbReference type="RefSeq" id="WP_270885818.1">
    <property type="nucleotide sequence ID" value="NZ_JAQFVF010000092.1"/>
</dbReference>
<name>A0ABW0K572_9BACL</name>
<sequence length="172" mass="19359">MLKFIGAVLIIGAAALIGFIQAAHYARRPKQIRLLISALQRMETEIIYALTPLPEAFALLGKQLAEPLASLFRLTSERLLASHGAPLREIWQQTVQEVWKRSSMKQAEQEVVLQLGSVLGLTDRGDQVKHLRLAVSQLQAEEAESRDEQRRYEKMWKSLGVLIGALVVILMY</sequence>
<evidence type="ECO:0000256" key="1">
    <source>
        <dbReference type="SAM" id="Coils"/>
    </source>
</evidence>
<accession>A0ABW0K572</accession>
<dbReference type="PIRSF" id="PIRSF021435">
    <property type="entry name" value="SpoIIIAB"/>
    <property type="match status" value="1"/>
</dbReference>
<keyword evidence="2" id="KW-1133">Transmembrane helix</keyword>